<proteinExistence type="inferred from homology"/>
<dbReference type="PATRIC" id="fig|742818.3.peg.1148"/>
<feature type="domain" description="tRNA nucleotidyltransferase/poly(A) polymerase RNA and SrmB- binding" evidence="10">
    <location>
        <begin position="178"/>
        <end position="232"/>
    </location>
</feature>
<feature type="domain" description="Poly A polymerase head" evidence="9">
    <location>
        <begin position="27"/>
        <end position="150"/>
    </location>
</feature>
<dbReference type="Proteomes" id="UP000006069">
    <property type="component" value="Unassembled WGS sequence"/>
</dbReference>
<keyword evidence="8" id="KW-0694">RNA-binding</keyword>
<dbReference type="InterPro" id="IPR032828">
    <property type="entry name" value="PolyA_RNA-bd"/>
</dbReference>
<dbReference type="PANTHER" id="PTHR46173:SF1">
    <property type="entry name" value="CCA TRNA NUCLEOTIDYLTRANSFERASE 1, MITOCHONDRIAL"/>
    <property type="match status" value="1"/>
</dbReference>
<dbReference type="Gene3D" id="3.30.460.10">
    <property type="entry name" value="Beta Polymerase, domain 2"/>
    <property type="match status" value="1"/>
</dbReference>
<accession>K0YVX6</accession>
<evidence type="ECO:0000313" key="11">
    <source>
        <dbReference type="EMBL" id="EJZ83574.1"/>
    </source>
</evidence>
<keyword evidence="12" id="KW-1185">Reference proteome</keyword>
<evidence type="ECO:0000259" key="9">
    <source>
        <dbReference type="Pfam" id="PF01743"/>
    </source>
</evidence>
<keyword evidence="5" id="KW-0479">Metal-binding</keyword>
<evidence type="ECO:0008006" key="13">
    <source>
        <dbReference type="Google" id="ProtNLM"/>
    </source>
</evidence>
<keyword evidence="6" id="KW-0547">Nucleotide-binding</keyword>
<dbReference type="InterPro" id="IPR043519">
    <property type="entry name" value="NT_sf"/>
</dbReference>
<organism evidence="11 12">
    <name type="scientific">Slackia piriformis YIT 12062</name>
    <dbReference type="NCBI Taxonomy" id="742818"/>
    <lineage>
        <taxon>Bacteria</taxon>
        <taxon>Bacillati</taxon>
        <taxon>Actinomycetota</taxon>
        <taxon>Coriobacteriia</taxon>
        <taxon>Eggerthellales</taxon>
        <taxon>Eggerthellaceae</taxon>
        <taxon>Slackia</taxon>
    </lineage>
</organism>
<dbReference type="CDD" id="cd05398">
    <property type="entry name" value="NT_ClassII-CCAase"/>
    <property type="match status" value="1"/>
</dbReference>
<dbReference type="InParanoid" id="K0YVX6"/>
<evidence type="ECO:0000256" key="8">
    <source>
        <dbReference type="RuleBase" id="RU003953"/>
    </source>
</evidence>
<dbReference type="InterPro" id="IPR050264">
    <property type="entry name" value="Bact_CCA-adding_enz_type3_sf"/>
</dbReference>
<keyword evidence="2 8" id="KW-0808">Transferase</keyword>
<dbReference type="GO" id="GO:0000166">
    <property type="term" value="F:nucleotide binding"/>
    <property type="evidence" value="ECO:0007669"/>
    <property type="project" value="UniProtKB-KW"/>
</dbReference>
<dbReference type="SUPFAM" id="SSF81891">
    <property type="entry name" value="Poly A polymerase C-terminal region-like"/>
    <property type="match status" value="1"/>
</dbReference>
<evidence type="ECO:0000256" key="3">
    <source>
        <dbReference type="ARBA" id="ARBA00022694"/>
    </source>
</evidence>
<keyword evidence="3" id="KW-0819">tRNA processing</keyword>
<protein>
    <recommendedName>
        <fullName evidence="13">CCA tRNA nucleotidyltransferase</fullName>
    </recommendedName>
</protein>
<dbReference type="SUPFAM" id="SSF81301">
    <property type="entry name" value="Nucleotidyltransferase"/>
    <property type="match status" value="1"/>
</dbReference>
<reference evidence="11 12" key="1">
    <citation type="submission" date="2012-08" db="EMBL/GenBank/DDBJ databases">
        <title>The Genome Sequence of Slackia piriformis YIT 12062.</title>
        <authorList>
            <consortium name="The Broad Institute Genome Sequencing Platform"/>
            <person name="Earl A."/>
            <person name="Ward D."/>
            <person name="Feldgarden M."/>
            <person name="Gevers D."/>
            <person name="Morotomi M."/>
            <person name="Walker B."/>
            <person name="Young S.K."/>
            <person name="Zeng Q."/>
            <person name="Gargeya S."/>
            <person name="Fitzgerald M."/>
            <person name="Haas B."/>
            <person name="Abouelleil A."/>
            <person name="Alvarado L."/>
            <person name="Arachchi H.M."/>
            <person name="Berlin A.M."/>
            <person name="Chapman S.B."/>
            <person name="Goldberg J."/>
            <person name="Griggs A."/>
            <person name="Gujja S."/>
            <person name="Hansen M."/>
            <person name="Howarth C."/>
            <person name="Imamovic A."/>
            <person name="Larimer J."/>
            <person name="McCowen C."/>
            <person name="Montmayeur A."/>
            <person name="Murphy C."/>
            <person name="Neiman D."/>
            <person name="Pearson M."/>
            <person name="Priest M."/>
            <person name="Roberts A."/>
            <person name="Saif S."/>
            <person name="Shea T."/>
            <person name="Sisk P."/>
            <person name="Sykes S."/>
            <person name="Wortman J."/>
            <person name="Nusbaum C."/>
            <person name="Birren B."/>
        </authorList>
    </citation>
    <scope>NUCLEOTIDE SEQUENCE [LARGE SCALE GENOMIC DNA]</scope>
    <source>
        <strain evidence="11 12">YIT 12062</strain>
    </source>
</reference>
<dbReference type="GO" id="GO:0016779">
    <property type="term" value="F:nucleotidyltransferase activity"/>
    <property type="evidence" value="ECO:0007669"/>
    <property type="project" value="UniProtKB-KW"/>
</dbReference>
<keyword evidence="7" id="KW-0460">Magnesium</keyword>
<dbReference type="Gene3D" id="1.10.3090.10">
    <property type="entry name" value="cca-adding enzyme, domain 2"/>
    <property type="match status" value="1"/>
</dbReference>
<evidence type="ECO:0000313" key="12">
    <source>
        <dbReference type="Proteomes" id="UP000006069"/>
    </source>
</evidence>
<evidence type="ECO:0000256" key="4">
    <source>
        <dbReference type="ARBA" id="ARBA00022695"/>
    </source>
</evidence>
<dbReference type="GO" id="GO:0046872">
    <property type="term" value="F:metal ion binding"/>
    <property type="evidence" value="ECO:0007669"/>
    <property type="project" value="UniProtKB-KW"/>
</dbReference>
<evidence type="ECO:0000256" key="2">
    <source>
        <dbReference type="ARBA" id="ARBA00022679"/>
    </source>
</evidence>
<dbReference type="Pfam" id="PF12627">
    <property type="entry name" value="PolyA_pol_RNAbd"/>
    <property type="match status" value="1"/>
</dbReference>
<dbReference type="RefSeq" id="WP_009139293.1">
    <property type="nucleotide sequence ID" value="NZ_JH815198.1"/>
</dbReference>
<sequence>MNLSPDIPIDARALYVLNKLEEAGHSAWLVGGCVRDAFMGIKANDYDIATSAPWQETSSLFKKAGHNVVETGAKHGTVTVLVESVPFEVTTYRVDGVYSDARHPDTVVFADTIEDDLSRRDFRINAMAFHPSRGLLDPFGGLDDIRKRRLCAVGNPFDRLAEDPLRIMRGLRFAAKLGFSIEHRTKNAIRENAPLLKSLSKERVFAELCSLLCAPRASAILLEYYDVLDVVVEGTRAMATQPLNFRESTCSILEHTAHVLDRTPAEPALRLAVLLRDRAKTPASFRSNDPKNHAKESALRAKSLLEELKAPRRLREKVCRIVIRHNEYVPPSPSGVSTLAILEGGDAAFVRDLLTLQHSELSALEFCRPQAEEAALRLEILDELLRTEAPLSRTDLTIRGSDVANALGVSGKAVGLILDAVLDAAIEGLPNERDTLLSSLPQAQNAACEHLFEKKFKKMLDATMYDL</sequence>
<gene>
    <name evidence="11" type="ORF">HMPREF9451_01088</name>
</gene>
<dbReference type="FunCoup" id="K0YVX6">
    <property type="interactions" value="145"/>
</dbReference>
<dbReference type="InterPro" id="IPR002646">
    <property type="entry name" value="PolA_pol_head_dom"/>
</dbReference>
<dbReference type="HOGENOM" id="CLU_015961_3_1_11"/>
<evidence type="ECO:0000256" key="6">
    <source>
        <dbReference type="ARBA" id="ARBA00022741"/>
    </source>
</evidence>
<dbReference type="AlphaFoldDB" id="K0YVX6"/>
<evidence type="ECO:0000256" key="5">
    <source>
        <dbReference type="ARBA" id="ARBA00022723"/>
    </source>
</evidence>
<dbReference type="eggNOG" id="COG0617">
    <property type="taxonomic scope" value="Bacteria"/>
</dbReference>
<dbReference type="GO" id="GO:0008033">
    <property type="term" value="P:tRNA processing"/>
    <property type="evidence" value="ECO:0007669"/>
    <property type="project" value="UniProtKB-KW"/>
</dbReference>
<dbReference type="GO" id="GO:0000049">
    <property type="term" value="F:tRNA binding"/>
    <property type="evidence" value="ECO:0007669"/>
    <property type="project" value="TreeGrafter"/>
</dbReference>
<comment type="caution">
    <text evidence="11">The sequence shown here is derived from an EMBL/GenBank/DDBJ whole genome shotgun (WGS) entry which is preliminary data.</text>
</comment>
<evidence type="ECO:0000259" key="10">
    <source>
        <dbReference type="Pfam" id="PF12627"/>
    </source>
</evidence>
<evidence type="ECO:0000256" key="1">
    <source>
        <dbReference type="ARBA" id="ARBA00001946"/>
    </source>
</evidence>
<dbReference type="Pfam" id="PF01743">
    <property type="entry name" value="PolyA_pol"/>
    <property type="match status" value="1"/>
</dbReference>
<evidence type="ECO:0000256" key="7">
    <source>
        <dbReference type="ARBA" id="ARBA00022842"/>
    </source>
</evidence>
<name>K0YVX6_9ACTN</name>
<dbReference type="PANTHER" id="PTHR46173">
    <property type="entry name" value="CCA TRNA NUCLEOTIDYLTRANSFERASE 1, MITOCHONDRIAL"/>
    <property type="match status" value="1"/>
</dbReference>
<keyword evidence="4" id="KW-0548">Nucleotidyltransferase</keyword>
<comment type="cofactor">
    <cofactor evidence="1">
        <name>Mg(2+)</name>
        <dbReference type="ChEBI" id="CHEBI:18420"/>
    </cofactor>
</comment>
<dbReference type="EMBL" id="ADMD01000007">
    <property type="protein sequence ID" value="EJZ83574.1"/>
    <property type="molecule type" value="Genomic_DNA"/>
</dbReference>
<dbReference type="OrthoDB" id="9805698at2"/>
<comment type="similarity">
    <text evidence="8">Belongs to the tRNA nucleotidyltransferase/poly(A) polymerase family.</text>
</comment>